<sequence>MALRVARSVRAAVCSLRAISAPNAPCPPRPWGPRAGAVRALHTGPVLLSGLTMEENERRRDGVPEKKAEVPRSGKRATGYFWTDEITASALGLKSSGHQKRTFYLLRRDNVAGALELHNLQTSATIEQGILNDAKLRKKRTVDCGVKENPH</sequence>
<comment type="caution">
    <text evidence="1">The sequence shown here is derived from an EMBL/GenBank/DDBJ whole genome shotgun (WGS) entry which is preliminary data.</text>
</comment>
<organism evidence="1 2">
    <name type="scientific">Monodon monoceros</name>
    <name type="common">Narwhal</name>
    <name type="synonym">Ceratodon monodon</name>
    <dbReference type="NCBI Taxonomy" id="40151"/>
    <lineage>
        <taxon>Eukaryota</taxon>
        <taxon>Metazoa</taxon>
        <taxon>Chordata</taxon>
        <taxon>Craniata</taxon>
        <taxon>Vertebrata</taxon>
        <taxon>Euteleostomi</taxon>
        <taxon>Mammalia</taxon>
        <taxon>Eutheria</taxon>
        <taxon>Laurasiatheria</taxon>
        <taxon>Artiodactyla</taxon>
        <taxon>Whippomorpha</taxon>
        <taxon>Cetacea</taxon>
        <taxon>Odontoceti</taxon>
        <taxon>Monodontidae</taxon>
        <taxon>Monodon</taxon>
    </lineage>
</organism>
<protein>
    <submittedName>
        <fullName evidence="1">Uncharacterized protein</fullName>
    </submittedName>
</protein>
<gene>
    <name evidence="1" type="ORF">EI555_017180</name>
</gene>
<dbReference type="AlphaFoldDB" id="A0A4U1EWW9"/>
<reference evidence="2" key="1">
    <citation type="journal article" date="2019" name="IScience">
        <title>Narwhal Genome Reveals Long-Term Low Genetic Diversity despite Current Large Abundance Size.</title>
        <authorList>
            <person name="Westbury M.V."/>
            <person name="Petersen B."/>
            <person name="Garde E."/>
            <person name="Heide-Jorgensen M.P."/>
            <person name="Lorenzen E.D."/>
        </authorList>
    </citation>
    <scope>NUCLEOTIDE SEQUENCE [LARGE SCALE GENOMIC DNA]</scope>
</reference>
<name>A0A4U1EWW9_MONMO</name>
<accession>A0A4U1EWW9</accession>
<proteinExistence type="predicted"/>
<dbReference type="Proteomes" id="UP000308365">
    <property type="component" value="Unassembled WGS sequence"/>
</dbReference>
<evidence type="ECO:0000313" key="2">
    <source>
        <dbReference type="Proteomes" id="UP000308365"/>
    </source>
</evidence>
<evidence type="ECO:0000313" key="1">
    <source>
        <dbReference type="EMBL" id="TKC41232.1"/>
    </source>
</evidence>
<dbReference type="EMBL" id="RWIC01000665">
    <property type="protein sequence ID" value="TKC41232.1"/>
    <property type="molecule type" value="Genomic_DNA"/>
</dbReference>